<feature type="domain" description="HTH tetR-type" evidence="3">
    <location>
        <begin position="24"/>
        <end position="82"/>
    </location>
</feature>
<keyword evidence="1 2" id="KW-0238">DNA-binding</keyword>
<reference evidence="4 5" key="1">
    <citation type="submission" date="2018-05" db="EMBL/GenBank/DDBJ databases">
        <title>Amnibacterium sp. M8JJ-5, whole genome shotgun sequence.</title>
        <authorList>
            <person name="Tuo L."/>
        </authorList>
    </citation>
    <scope>NUCLEOTIDE SEQUENCE [LARGE SCALE GENOMIC DNA]</scope>
    <source>
        <strain evidence="4 5">M8JJ-5</strain>
    </source>
</reference>
<dbReference type="Pfam" id="PF00440">
    <property type="entry name" value="TetR_N"/>
    <property type="match status" value="1"/>
</dbReference>
<feature type="DNA-binding region" description="H-T-H motif" evidence="2">
    <location>
        <begin position="45"/>
        <end position="64"/>
    </location>
</feature>
<keyword evidence="5" id="KW-1185">Reference proteome</keyword>
<comment type="caution">
    <text evidence="4">The sequence shown here is derived from an EMBL/GenBank/DDBJ whole genome shotgun (WGS) entry which is preliminary data.</text>
</comment>
<evidence type="ECO:0000256" key="1">
    <source>
        <dbReference type="ARBA" id="ARBA00023125"/>
    </source>
</evidence>
<dbReference type="PANTHER" id="PTHR43479">
    <property type="entry name" value="ACREF/ENVCD OPERON REPRESSOR-RELATED"/>
    <property type="match status" value="1"/>
</dbReference>
<dbReference type="EMBL" id="QEOP01000001">
    <property type="protein sequence ID" value="PVZ95178.1"/>
    <property type="molecule type" value="Genomic_DNA"/>
</dbReference>
<proteinExistence type="predicted"/>
<dbReference type="PROSITE" id="PS50977">
    <property type="entry name" value="HTH_TETR_2"/>
    <property type="match status" value="1"/>
</dbReference>
<protein>
    <recommendedName>
        <fullName evidence="3">HTH tetR-type domain-containing protein</fullName>
    </recommendedName>
</protein>
<organism evidence="4 5">
    <name type="scientific">Amnibacterium flavum</name>
    <dbReference type="NCBI Taxonomy" id="2173173"/>
    <lineage>
        <taxon>Bacteria</taxon>
        <taxon>Bacillati</taxon>
        <taxon>Actinomycetota</taxon>
        <taxon>Actinomycetes</taxon>
        <taxon>Micrococcales</taxon>
        <taxon>Microbacteriaceae</taxon>
        <taxon>Amnibacterium</taxon>
    </lineage>
</organism>
<dbReference type="OrthoDB" id="3196926at2"/>
<dbReference type="AlphaFoldDB" id="A0A2V1HRK5"/>
<dbReference type="GO" id="GO:0003677">
    <property type="term" value="F:DNA binding"/>
    <property type="evidence" value="ECO:0007669"/>
    <property type="project" value="UniProtKB-UniRule"/>
</dbReference>
<name>A0A2V1HRK5_9MICO</name>
<dbReference type="RefSeq" id="WP_116754916.1">
    <property type="nucleotide sequence ID" value="NZ_JBHUEX010000001.1"/>
</dbReference>
<dbReference type="InterPro" id="IPR009057">
    <property type="entry name" value="Homeodomain-like_sf"/>
</dbReference>
<evidence type="ECO:0000313" key="5">
    <source>
        <dbReference type="Proteomes" id="UP000244893"/>
    </source>
</evidence>
<evidence type="ECO:0000313" key="4">
    <source>
        <dbReference type="EMBL" id="PVZ95178.1"/>
    </source>
</evidence>
<dbReference type="InterPro" id="IPR050624">
    <property type="entry name" value="HTH-type_Tx_Regulator"/>
</dbReference>
<dbReference type="InterPro" id="IPR001647">
    <property type="entry name" value="HTH_TetR"/>
</dbReference>
<dbReference type="SUPFAM" id="SSF46689">
    <property type="entry name" value="Homeodomain-like"/>
    <property type="match status" value="1"/>
</dbReference>
<evidence type="ECO:0000256" key="2">
    <source>
        <dbReference type="PROSITE-ProRule" id="PRU00335"/>
    </source>
</evidence>
<dbReference type="Proteomes" id="UP000244893">
    <property type="component" value="Unassembled WGS sequence"/>
</dbReference>
<evidence type="ECO:0000259" key="3">
    <source>
        <dbReference type="PROSITE" id="PS50977"/>
    </source>
</evidence>
<accession>A0A2V1HRK5</accession>
<sequence length="201" mass="22136">MISPLGSNAAVRHTLQRSEDPRVARTRAAILAAVRELSDSGDELSVSAIVRAAGLSRASFYSHYASLDELASSLRRDAFLAIGDLYRFDVDERVDALRLSQERLVAHFADNRALYRSVSSLPVSREHYLAGVRAMAAVIEETLAVHDRKPDGLDTVATARYIAGAAYGLLDAWITEELDLTEAQMVDHLTRLLPPWFSGVR</sequence>
<dbReference type="PANTHER" id="PTHR43479:SF11">
    <property type="entry name" value="ACREF_ENVCD OPERON REPRESSOR-RELATED"/>
    <property type="match status" value="1"/>
</dbReference>
<dbReference type="Gene3D" id="1.10.357.10">
    <property type="entry name" value="Tetracycline Repressor, domain 2"/>
    <property type="match status" value="1"/>
</dbReference>
<gene>
    <name evidence="4" type="ORF">DDQ50_01220</name>
</gene>